<dbReference type="Pfam" id="PF02754">
    <property type="entry name" value="CCG"/>
    <property type="match status" value="2"/>
</dbReference>
<feature type="domain" description="Cysteine-rich" evidence="1">
    <location>
        <begin position="7"/>
        <end position="89"/>
    </location>
</feature>
<dbReference type="GO" id="GO:0016491">
    <property type="term" value="F:oxidoreductase activity"/>
    <property type="evidence" value="ECO:0007669"/>
    <property type="project" value="UniProtKB-ARBA"/>
</dbReference>
<dbReference type="EMBL" id="JAAGWD010000005">
    <property type="protein sequence ID" value="NEM98543.1"/>
    <property type="molecule type" value="Genomic_DNA"/>
</dbReference>
<dbReference type="GO" id="GO:0005829">
    <property type="term" value="C:cytosol"/>
    <property type="evidence" value="ECO:0007669"/>
    <property type="project" value="TreeGrafter"/>
</dbReference>
<dbReference type="AlphaFoldDB" id="A0A6B3LRT8"/>
<dbReference type="RefSeq" id="WP_163915435.1">
    <property type="nucleotide sequence ID" value="NZ_JAAGWD010000005.1"/>
</dbReference>
<dbReference type="PANTHER" id="PTHR30296">
    <property type="entry name" value="UNCHARACTERIZED PROTEIN YKGE"/>
    <property type="match status" value="1"/>
</dbReference>
<accession>A0A6B3LRT8</accession>
<comment type="caution">
    <text evidence="2">The sequence shown here is derived from an EMBL/GenBank/DDBJ whole genome shotgun (WGS) entry which is preliminary data.</text>
</comment>
<proteinExistence type="predicted"/>
<dbReference type="Proteomes" id="UP000474777">
    <property type="component" value="Unassembled WGS sequence"/>
</dbReference>
<dbReference type="PANTHER" id="PTHR30296:SF0">
    <property type="entry name" value="LACTATE UTILIZATION PROTEIN A"/>
    <property type="match status" value="1"/>
</dbReference>
<evidence type="ECO:0000313" key="3">
    <source>
        <dbReference type="Proteomes" id="UP000474777"/>
    </source>
</evidence>
<gene>
    <name evidence="2" type="ORF">GXP69_12630</name>
</gene>
<organism evidence="2 3">
    <name type="scientific">Pontibacter burrus</name>
    <dbReference type="NCBI Taxonomy" id="2704466"/>
    <lineage>
        <taxon>Bacteria</taxon>
        <taxon>Pseudomonadati</taxon>
        <taxon>Bacteroidota</taxon>
        <taxon>Cytophagia</taxon>
        <taxon>Cytophagales</taxon>
        <taxon>Hymenobacteraceae</taxon>
        <taxon>Pontibacter</taxon>
    </lineage>
</organism>
<sequence length="246" mass="27064">MARKTIVDIFIPCFVDQMFPETGMNMVKVLESLGCEVHYNPNQTCCGQPAFNAGFFSEAREVADKFLDDFSNETSQYIVAPSASCVGMVRNAYQDIFVKSSKLVKYRAMQKKVYEFTEFLTDVLGVTAIQGASLPGRATYHDSCSALRECGIKAGPRALLQNVDGFELVEMEDNETCCGFGGTFAVKFEAISTAMAEQKVDNALATGADFIVSTDSSCLMHLQAYIDRQNKPIRTMHIADVLASGW</sequence>
<keyword evidence="3" id="KW-1185">Reference proteome</keyword>
<evidence type="ECO:0000259" key="1">
    <source>
        <dbReference type="Pfam" id="PF02754"/>
    </source>
</evidence>
<protein>
    <submittedName>
        <fullName evidence="2">(Fe-S)-binding protein</fullName>
    </submittedName>
</protein>
<feature type="domain" description="Cysteine-rich" evidence="1">
    <location>
        <begin position="139"/>
        <end position="223"/>
    </location>
</feature>
<reference evidence="2 3" key="1">
    <citation type="submission" date="2020-02" db="EMBL/GenBank/DDBJ databases">
        <authorList>
            <person name="Kim M.K."/>
        </authorList>
    </citation>
    <scope>NUCLEOTIDE SEQUENCE [LARGE SCALE GENOMIC DNA]</scope>
    <source>
        <strain evidence="2 3">BT327</strain>
    </source>
</reference>
<evidence type="ECO:0000313" key="2">
    <source>
        <dbReference type="EMBL" id="NEM98543.1"/>
    </source>
</evidence>
<name>A0A6B3LRT8_9BACT</name>
<dbReference type="InterPro" id="IPR004017">
    <property type="entry name" value="Cys_rich_dom"/>
</dbReference>